<dbReference type="Proteomes" id="UP001373714">
    <property type="component" value="Unassembled WGS sequence"/>
</dbReference>
<evidence type="ECO:0000313" key="4">
    <source>
        <dbReference type="Proteomes" id="UP001373714"/>
    </source>
</evidence>
<keyword evidence="4" id="KW-1185">Reference proteome</keyword>
<name>A0AAV9V2V6_9PEZI</name>
<feature type="region of interest" description="Disordered" evidence="1">
    <location>
        <begin position="494"/>
        <end position="513"/>
    </location>
</feature>
<feature type="compositionally biased region" description="Basic and acidic residues" evidence="1">
    <location>
        <begin position="499"/>
        <end position="512"/>
    </location>
</feature>
<evidence type="ECO:0000256" key="1">
    <source>
        <dbReference type="SAM" id="MobiDB-lite"/>
    </source>
</evidence>
<feature type="domain" description="Sld7 C-terminal" evidence="2">
    <location>
        <begin position="412"/>
        <end position="489"/>
    </location>
</feature>
<sequence length="559" mass="61717">MTALWHGSITLPEGLPELALEDVELQSSIPDIGNSYNPQPEDDGMLFTGAALKLRAVVDSAKVPLHVSVGPSFEVRTQSQATANFLMNIFVQHINQEQPSDAEEERDDGGKDEHNTKSDIVQCKSTGKVIVVSVIYENPLEEVEKPIITELVLYGTLSSDIPPQPVRMSLAARTSLGARTAKPELQMLPAKSSAPPSLSVYALPTSTRIIREIKLQTAIKSEPLEPGRARFITPIIGRKRKRPTALNTYDSKRSYFARLPPGLHRDWHKHGIEHLPDPMDEFGENNFNTSNVGSQNNKLFSRSIGPSIMSQPVVDFRKTMNVDPRFGRERSASVLQTRLRAAAERPDPSRRESVTRPLRMSGDFTTLRRSETFAGLPTRTATPDIKQDFGASISNKPVASTTTVPATNKFAERNKTSAQKLILASMRLYGFTRAKAGEVKIEDKEEEYKLVFHTTLRSLTCAMRNSWNSEIIGVARLKETTEYLMKAFVGGSGVVQGSSDREEDHQGEENPFRKSRIGNRSIVLSGTASRDDTLVGDQSLLGNSLLGNSSLGESQLFDD</sequence>
<reference evidence="3 4" key="1">
    <citation type="submission" date="2019-10" db="EMBL/GenBank/DDBJ databases">
        <authorList>
            <person name="Palmer J.M."/>
        </authorList>
    </citation>
    <scope>NUCLEOTIDE SEQUENCE [LARGE SCALE GENOMIC DNA]</scope>
    <source>
        <strain evidence="3 4">TWF730</strain>
    </source>
</reference>
<evidence type="ECO:0000259" key="2">
    <source>
        <dbReference type="Pfam" id="PF18596"/>
    </source>
</evidence>
<protein>
    <recommendedName>
        <fullName evidence="2">Sld7 C-terminal domain-containing protein</fullName>
    </recommendedName>
</protein>
<evidence type="ECO:0000313" key="3">
    <source>
        <dbReference type="EMBL" id="KAK6354093.1"/>
    </source>
</evidence>
<accession>A0AAV9V2V6</accession>
<organism evidence="3 4">
    <name type="scientific">Orbilia blumenaviensis</name>
    <dbReference type="NCBI Taxonomy" id="1796055"/>
    <lineage>
        <taxon>Eukaryota</taxon>
        <taxon>Fungi</taxon>
        <taxon>Dikarya</taxon>
        <taxon>Ascomycota</taxon>
        <taxon>Pezizomycotina</taxon>
        <taxon>Orbiliomycetes</taxon>
        <taxon>Orbiliales</taxon>
        <taxon>Orbiliaceae</taxon>
        <taxon>Orbilia</taxon>
    </lineage>
</organism>
<dbReference type="EMBL" id="JAVHNS010000005">
    <property type="protein sequence ID" value="KAK6354093.1"/>
    <property type="molecule type" value="Genomic_DNA"/>
</dbReference>
<feature type="compositionally biased region" description="Basic and acidic residues" evidence="1">
    <location>
        <begin position="108"/>
        <end position="117"/>
    </location>
</feature>
<proteinExistence type="predicted"/>
<dbReference type="Pfam" id="PF18596">
    <property type="entry name" value="Sld7_C"/>
    <property type="match status" value="1"/>
</dbReference>
<dbReference type="AlphaFoldDB" id="A0AAV9V2V6"/>
<feature type="region of interest" description="Disordered" evidence="1">
    <location>
        <begin position="97"/>
        <end position="117"/>
    </location>
</feature>
<gene>
    <name evidence="3" type="ORF">TWF730_008510</name>
</gene>
<comment type="caution">
    <text evidence="3">The sequence shown here is derived from an EMBL/GenBank/DDBJ whole genome shotgun (WGS) entry which is preliminary data.</text>
</comment>
<dbReference type="InterPro" id="IPR041260">
    <property type="entry name" value="Sld7_C"/>
</dbReference>